<dbReference type="Proteomes" id="UP000248764">
    <property type="component" value="Unassembled WGS sequence"/>
</dbReference>
<proteinExistence type="predicted"/>
<sequence length="430" mass="46284">MSRQGLAVRVNQAASRHGRVFRYDHTAVARWLRGQRPRGPVPDLICEVLGAQLGRPLTLADIGLDTSETDPSAPVPLPTFVNRATSMWRADHMRRPELLSSPIVTGMDAVRPVWEWENPPGDVDLSGHGERHVGVNDVRTLHDARQHYEHMYRSAGGLATHVRVAGFLSQQTTPMLYGTFTDAVGRELHRAVGGLTAIAGISAYDAEFHGVAQRYFHQALRLAKSSGDRAFGGYVLALLVNQSLALGDPRQAIAFSQAALRTAGAAVSPALNADLHVMQAKGFAIIGDAAAARLAMHEAERAAARIDIGSEPAETSYVQPGLIEAQMTEALISLGDLRPAADLVAASLDAPTHARGRVNRLATAATLALRAGEADRAAGLVLDMLDHAQGMESGRLVQRFRKLRHALATHQSAATRDAIERLDRTLDLLT</sequence>
<accession>A0A2W2CAD2</accession>
<organism evidence="1 2">
    <name type="scientific">Jiangella anatolica</name>
    <dbReference type="NCBI Taxonomy" id="2670374"/>
    <lineage>
        <taxon>Bacteria</taxon>
        <taxon>Bacillati</taxon>
        <taxon>Actinomycetota</taxon>
        <taxon>Actinomycetes</taxon>
        <taxon>Jiangellales</taxon>
        <taxon>Jiangellaceae</taxon>
        <taxon>Jiangella</taxon>
    </lineage>
</organism>
<evidence type="ECO:0000313" key="2">
    <source>
        <dbReference type="Proteomes" id="UP000248764"/>
    </source>
</evidence>
<keyword evidence="2" id="KW-1185">Reference proteome</keyword>
<evidence type="ECO:0000313" key="1">
    <source>
        <dbReference type="EMBL" id="PZF85207.1"/>
    </source>
</evidence>
<dbReference type="AlphaFoldDB" id="A0A2W2CAD2"/>
<reference evidence="1 2" key="1">
    <citation type="submission" date="2018-01" db="EMBL/GenBank/DDBJ databases">
        <title>Draft genome sequence of Jiangella sp. GTF31.</title>
        <authorList>
            <person name="Sahin N."/>
            <person name="Ay H."/>
            <person name="Saygin H."/>
        </authorList>
    </citation>
    <scope>NUCLEOTIDE SEQUENCE [LARGE SCALE GENOMIC DNA]</scope>
    <source>
        <strain evidence="1 2">GTF31</strain>
    </source>
</reference>
<protein>
    <submittedName>
        <fullName evidence="1">Transcriptional regulator</fullName>
    </submittedName>
</protein>
<name>A0A2W2CAD2_9ACTN</name>
<gene>
    <name evidence="1" type="ORF">C1I92_06205</name>
</gene>
<comment type="caution">
    <text evidence="1">The sequence shown here is derived from an EMBL/GenBank/DDBJ whole genome shotgun (WGS) entry which is preliminary data.</text>
</comment>
<dbReference type="EMBL" id="POTW01000010">
    <property type="protein sequence ID" value="PZF85207.1"/>
    <property type="molecule type" value="Genomic_DNA"/>
</dbReference>